<name>A0A370GF98_9NOCA</name>
<dbReference type="InterPro" id="IPR051781">
    <property type="entry name" value="Metallo-dep_Hydrolase"/>
</dbReference>
<dbReference type="Proteomes" id="UP000255355">
    <property type="component" value="Unassembled WGS sequence"/>
</dbReference>
<dbReference type="RefSeq" id="WP_084520360.1">
    <property type="nucleotide sequence ID" value="NZ_QQAZ01000026.1"/>
</dbReference>
<dbReference type="InterPro" id="IPR032466">
    <property type="entry name" value="Metal_Hydrolase"/>
</dbReference>
<dbReference type="PROSITE" id="PS51318">
    <property type="entry name" value="TAT"/>
    <property type="match status" value="1"/>
</dbReference>
<dbReference type="STRING" id="1210089.GCA_001613165_07222"/>
<dbReference type="EMBL" id="QQAZ01000026">
    <property type="protein sequence ID" value="RDI42482.1"/>
    <property type="molecule type" value="Genomic_DNA"/>
</dbReference>
<keyword evidence="2" id="KW-0378">Hydrolase</keyword>
<feature type="domain" description="Amidohydrolase-related" evidence="1">
    <location>
        <begin position="85"/>
        <end position="404"/>
    </location>
</feature>
<dbReference type="PANTHER" id="PTHR43135">
    <property type="entry name" value="ALPHA-D-RIBOSE 1-METHYLPHOSPHONATE 5-TRIPHOSPHATE DIPHOSPHATASE"/>
    <property type="match status" value="1"/>
</dbReference>
<gene>
    <name evidence="2" type="ORF">DFR68_12620</name>
</gene>
<organism evidence="2 3">
    <name type="scientific">Nocardia mexicana</name>
    <dbReference type="NCBI Taxonomy" id="279262"/>
    <lineage>
        <taxon>Bacteria</taxon>
        <taxon>Bacillati</taxon>
        <taxon>Actinomycetota</taxon>
        <taxon>Actinomycetes</taxon>
        <taxon>Mycobacteriales</taxon>
        <taxon>Nocardiaceae</taxon>
        <taxon>Nocardia</taxon>
    </lineage>
</organism>
<dbReference type="AlphaFoldDB" id="A0A370GF98"/>
<dbReference type="InterPro" id="IPR011059">
    <property type="entry name" value="Metal-dep_hydrolase_composite"/>
</dbReference>
<dbReference type="OrthoDB" id="3514520at2"/>
<dbReference type="Gene3D" id="3.30.110.90">
    <property type="entry name" value="Amidohydrolase"/>
    <property type="match status" value="1"/>
</dbReference>
<evidence type="ECO:0000313" key="2">
    <source>
        <dbReference type="EMBL" id="RDI42482.1"/>
    </source>
</evidence>
<protein>
    <submittedName>
        <fullName evidence="2">Imidazolonepropionase-like amidohydrolase</fullName>
    </submittedName>
</protein>
<accession>A0A370GF98</accession>
<dbReference type="SUPFAM" id="SSF51338">
    <property type="entry name" value="Composite domain of metallo-dependent hydrolases"/>
    <property type="match status" value="1"/>
</dbReference>
<dbReference type="PROSITE" id="PS51257">
    <property type="entry name" value="PROKAR_LIPOPROTEIN"/>
    <property type="match status" value="1"/>
</dbReference>
<comment type="caution">
    <text evidence="2">The sequence shown here is derived from an EMBL/GenBank/DDBJ whole genome shotgun (WGS) entry which is preliminary data.</text>
</comment>
<dbReference type="Gene3D" id="1.20.58.520">
    <property type="entry name" value="Amidohydrolase"/>
    <property type="match status" value="1"/>
</dbReference>
<dbReference type="Gene3D" id="2.30.40.10">
    <property type="entry name" value="Urease, subunit C, domain 1"/>
    <property type="match status" value="1"/>
</dbReference>
<dbReference type="Gene3D" id="3.40.50.10910">
    <property type="entry name" value="Amidohydrolase"/>
    <property type="match status" value="1"/>
</dbReference>
<evidence type="ECO:0000259" key="1">
    <source>
        <dbReference type="Pfam" id="PF01979"/>
    </source>
</evidence>
<dbReference type="InterPro" id="IPR006680">
    <property type="entry name" value="Amidohydro-rel"/>
</dbReference>
<proteinExistence type="predicted"/>
<dbReference type="Pfam" id="PF01979">
    <property type="entry name" value="Amidohydro_1"/>
    <property type="match status" value="1"/>
</dbReference>
<dbReference type="SUPFAM" id="SSF51556">
    <property type="entry name" value="Metallo-dependent hydrolases"/>
    <property type="match status" value="1"/>
</dbReference>
<dbReference type="InterPro" id="IPR006311">
    <property type="entry name" value="TAT_signal"/>
</dbReference>
<keyword evidence="3" id="KW-1185">Reference proteome</keyword>
<evidence type="ECO:0000313" key="3">
    <source>
        <dbReference type="Proteomes" id="UP000255355"/>
    </source>
</evidence>
<dbReference type="PANTHER" id="PTHR43135:SF3">
    <property type="entry name" value="ALPHA-D-RIBOSE 1-METHYLPHOSPHONATE 5-TRIPHOSPHATE DIPHOSPHATASE"/>
    <property type="match status" value="1"/>
</dbReference>
<sequence length="417" mass="43267">MSSPIDRRRFLGTTITAAGVLAAAGCGALGDAAPAQPKHRTLIRGARIFDGERIRPATPVMIVGDTIADDDGGPADTVIDGAGKTLLPGLIDAHTHVFDGSLRQALTHGVTTELDMFCLPTVLPEQRRLAATRDDVADIRSAATLATAPGGHPTQLISALAGAGVPGVTAETTIDTIDSPAGARAFVAARIAEGADYLKIVVDDGAVHRARFPVPDTDTLTALSDAAHEAGLLVIAHAVTAREAETALAVGADGLAHVWSDLCPGDPASRRLAERVRASGVFVVTTLAYFETITQQREPVTGCAAPGHEDNAMDAARSLREAGVPLLAGTDATPFAPAHGAAMHRELVLLREAGLDPEAALAAATSVPARHFGLADRGRIAPGLRADLLLIDGDPIRDITATERISEIWRRGVRLAR</sequence>
<dbReference type="GO" id="GO:0016810">
    <property type="term" value="F:hydrolase activity, acting on carbon-nitrogen (but not peptide) bonds"/>
    <property type="evidence" value="ECO:0007669"/>
    <property type="project" value="InterPro"/>
</dbReference>
<reference evidence="2 3" key="1">
    <citation type="submission" date="2018-07" db="EMBL/GenBank/DDBJ databases">
        <title>Genomic Encyclopedia of Type Strains, Phase IV (KMG-IV): sequencing the most valuable type-strain genomes for metagenomic binning, comparative biology and taxonomic classification.</title>
        <authorList>
            <person name="Goeker M."/>
        </authorList>
    </citation>
    <scope>NUCLEOTIDE SEQUENCE [LARGE SCALE GENOMIC DNA]</scope>
    <source>
        <strain evidence="2 3">DSM 44952</strain>
    </source>
</reference>